<keyword evidence="3" id="KW-1185">Reference proteome</keyword>
<proteinExistence type="predicted"/>
<dbReference type="KEGG" id="rgr:FZ934_04075"/>
<dbReference type="RefSeq" id="WP_153270029.1">
    <property type="nucleotide sequence ID" value="NZ_CP043498.1"/>
</dbReference>
<keyword evidence="1" id="KW-0472">Membrane</keyword>
<dbReference type="AlphaFoldDB" id="A0A5Q0C6Z7"/>
<feature type="transmembrane region" description="Helical" evidence="1">
    <location>
        <begin position="189"/>
        <end position="206"/>
    </location>
</feature>
<evidence type="ECO:0000313" key="3">
    <source>
        <dbReference type="Proteomes" id="UP000326881"/>
    </source>
</evidence>
<dbReference type="OrthoDB" id="8444355at2"/>
<keyword evidence="1" id="KW-1133">Transmembrane helix</keyword>
<dbReference type="EMBL" id="CP043498">
    <property type="protein sequence ID" value="QFY59681.1"/>
    <property type="molecule type" value="Genomic_DNA"/>
</dbReference>
<name>A0A5Q0C6Z7_9HYPH</name>
<gene>
    <name evidence="2" type="ORF">FZ934_04075</name>
</gene>
<evidence type="ECO:0000256" key="1">
    <source>
        <dbReference type="SAM" id="Phobius"/>
    </source>
</evidence>
<protein>
    <submittedName>
        <fullName evidence="2">Uncharacterized protein</fullName>
    </submittedName>
</protein>
<feature type="transmembrane region" description="Helical" evidence="1">
    <location>
        <begin position="149"/>
        <end position="169"/>
    </location>
</feature>
<feature type="transmembrane region" description="Helical" evidence="1">
    <location>
        <begin position="75"/>
        <end position="99"/>
    </location>
</feature>
<accession>A0A5Q0C6Z7</accession>
<sequence length="207" mass="22459">MARAPERASPVTPNSAAGNNILDSVIELRVPHYLMQRKNYRQIFDAVALCAVGSVALTVGRVLVPAAPNDLLTNFVATGVCYAFMFVAGVVGICASPNATIREDTAKFTKLVYSMFLATIFIYGAAGIGVDLMIGDTLVNILRDVLPPFGTRLLVCFPASLLAIGLIAWRTQRFHQTPWARAPNKLLWIVTYWVLTSVTAAVVLSYP</sequence>
<organism evidence="2 3">
    <name type="scientific">Rhizobium grahamii</name>
    <dbReference type="NCBI Taxonomy" id="1120045"/>
    <lineage>
        <taxon>Bacteria</taxon>
        <taxon>Pseudomonadati</taxon>
        <taxon>Pseudomonadota</taxon>
        <taxon>Alphaproteobacteria</taxon>
        <taxon>Hyphomicrobiales</taxon>
        <taxon>Rhizobiaceae</taxon>
        <taxon>Rhizobium/Agrobacterium group</taxon>
        <taxon>Rhizobium</taxon>
    </lineage>
</organism>
<keyword evidence="1" id="KW-0812">Transmembrane</keyword>
<evidence type="ECO:0000313" key="2">
    <source>
        <dbReference type="EMBL" id="QFY59681.1"/>
    </source>
</evidence>
<feature type="transmembrane region" description="Helical" evidence="1">
    <location>
        <begin position="43"/>
        <end position="63"/>
    </location>
</feature>
<reference evidence="2 3" key="1">
    <citation type="submission" date="2019-08" db="EMBL/GenBank/DDBJ databases">
        <title>Prosopis cineraria nodule microbiome.</title>
        <authorList>
            <person name="Ali R."/>
            <person name="Chaluvadi S.R."/>
            <person name="Wang X."/>
        </authorList>
    </citation>
    <scope>NUCLEOTIDE SEQUENCE [LARGE SCALE GENOMIC DNA]</scope>
    <source>
        <strain evidence="2 3">BG7</strain>
    </source>
</reference>
<dbReference type="Proteomes" id="UP000326881">
    <property type="component" value="Chromosome"/>
</dbReference>
<feature type="transmembrane region" description="Helical" evidence="1">
    <location>
        <begin position="111"/>
        <end position="129"/>
    </location>
</feature>